<keyword evidence="6" id="KW-1185">Reference proteome</keyword>
<feature type="region of interest" description="Disordered" evidence="4">
    <location>
        <begin position="599"/>
        <end position="668"/>
    </location>
</feature>
<feature type="compositionally biased region" description="Polar residues" evidence="4">
    <location>
        <begin position="656"/>
        <end position="668"/>
    </location>
</feature>
<dbReference type="InterPro" id="IPR008587">
    <property type="entry name" value="FPP_plant"/>
</dbReference>
<feature type="compositionally biased region" description="Basic and acidic residues" evidence="4">
    <location>
        <begin position="1"/>
        <end position="18"/>
    </location>
</feature>
<comment type="similarity">
    <text evidence="1">Belongs to the FPP family.</text>
</comment>
<evidence type="ECO:0000313" key="6">
    <source>
        <dbReference type="Proteomes" id="UP001642360"/>
    </source>
</evidence>
<evidence type="ECO:0000256" key="3">
    <source>
        <dbReference type="SAM" id="Coils"/>
    </source>
</evidence>
<sequence length="668" mass="73656">MEKRKWLWKKKSYEKSPGETESSGSISSHSERYSDEQESLKVSPNHSIQSPEVTSKASIINDYLDDTVKSLKEKLSAALVNVSAKEDLVKQHAKVAEEAVAGWEKAENEAAALKQQLDAAVQQNLALEVRVSHLDGALKECVRQLRNAREEHEQRIHDAIAAKTQEWESTRLELESQLFQLQGKAEAAKAESRASVDPDVSFKLESLEKENSALKLELLSQSEELEVRTIERDLSTQAAETASKQQLESIKKVAKLEAECRKLQAMARKSSSHNDHKSLAASSHYVESLTDSQSDSGEQLNAVEIHTQKMTRLEQNESETSCSDSWASALIAELEQFKNGKNMTKNVKTCSVEMDIMDDFLEMERLAALAESENKSCSFGSQSVGSKSTNVENQLKTELETMVHRVAELEEKLEKMEAEKAELKNALTVSQDSLKASQTQLTEAEVRLEELQSELNVLNEAKQLLEFQLIGMEVEARTTSANVDLLKAEVEKERSFSAEVAVKCQELEDKLTRKIQEAELQQTASSNSELKIKQEDIDVAAGKLAECQRTIASLGQQLKSLATLEDFLIDNANLPGFSEGGSLFPTAAEELWKLHSNGTFMPKSDSNPPKIPGENSVPCMNGNDGESPSSSSSSTSSANHGSSAKSRSGFGKLFSRSKSGIQVESHQG</sequence>
<evidence type="ECO:0000256" key="2">
    <source>
        <dbReference type="ARBA" id="ARBA00023054"/>
    </source>
</evidence>
<dbReference type="Proteomes" id="UP001642360">
    <property type="component" value="Unassembled WGS sequence"/>
</dbReference>
<feature type="region of interest" description="Disordered" evidence="4">
    <location>
        <begin position="1"/>
        <end position="54"/>
    </location>
</feature>
<evidence type="ECO:0000256" key="4">
    <source>
        <dbReference type="SAM" id="MobiDB-lite"/>
    </source>
</evidence>
<feature type="compositionally biased region" description="Basic and acidic residues" evidence="4">
    <location>
        <begin position="29"/>
        <end position="39"/>
    </location>
</feature>
<reference evidence="5 6" key="1">
    <citation type="submission" date="2024-02" db="EMBL/GenBank/DDBJ databases">
        <authorList>
            <person name="Vignale AGUSTIN F."/>
            <person name="Sosa J E."/>
            <person name="Modenutti C."/>
        </authorList>
    </citation>
    <scope>NUCLEOTIDE SEQUENCE [LARGE SCALE GENOMIC DNA]</scope>
</reference>
<name>A0ABC8RB98_9AQUA</name>
<dbReference type="PANTHER" id="PTHR31580">
    <property type="entry name" value="FILAMENT-LIKE PLANT PROTEIN 4"/>
    <property type="match status" value="1"/>
</dbReference>
<dbReference type="PANTHER" id="PTHR31580:SF5">
    <property type="entry name" value="FILAMENT-LIKE PLANT PROTEIN 1-RELATED"/>
    <property type="match status" value="1"/>
</dbReference>
<feature type="coiled-coil region" evidence="3">
    <location>
        <begin position="392"/>
        <end position="468"/>
    </location>
</feature>
<comment type="caution">
    <text evidence="5">The sequence shown here is derived from an EMBL/GenBank/DDBJ whole genome shotgun (WGS) entry which is preliminary data.</text>
</comment>
<evidence type="ECO:0008006" key="7">
    <source>
        <dbReference type="Google" id="ProtNLM"/>
    </source>
</evidence>
<gene>
    <name evidence="5" type="ORF">ILEXP_LOCUS9905</name>
</gene>
<feature type="coiled-coil region" evidence="3">
    <location>
        <begin position="96"/>
        <end position="224"/>
    </location>
</feature>
<feature type="compositionally biased region" description="Low complexity" evidence="4">
    <location>
        <begin position="19"/>
        <end position="28"/>
    </location>
</feature>
<proteinExistence type="inferred from homology"/>
<dbReference type="Pfam" id="PF05911">
    <property type="entry name" value="FPP"/>
    <property type="match status" value="4"/>
</dbReference>
<feature type="compositionally biased region" description="Low complexity" evidence="4">
    <location>
        <begin position="627"/>
        <end position="648"/>
    </location>
</feature>
<organism evidence="5 6">
    <name type="scientific">Ilex paraguariensis</name>
    <name type="common">yerba mate</name>
    <dbReference type="NCBI Taxonomy" id="185542"/>
    <lineage>
        <taxon>Eukaryota</taxon>
        <taxon>Viridiplantae</taxon>
        <taxon>Streptophyta</taxon>
        <taxon>Embryophyta</taxon>
        <taxon>Tracheophyta</taxon>
        <taxon>Spermatophyta</taxon>
        <taxon>Magnoliopsida</taxon>
        <taxon>eudicotyledons</taxon>
        <taxon>Gunneridae</taxon>
        <taxon>Pentapetalae</taxon>
        <taxon>asterids</taxon>
        <taxon>campanulids</taxon>
        <taxon>Aquifoliales</taxon>
        <taxon>Aquifoliaceae</taxon>
        <taxon>Ilex</taxon>
    </lineage>
</organism>
<dbReference type="EMBL" id="CAUOFW020001210">
    <property type="protein sequence ID" value="CAK9142251.1"/>
    <property type="molecule type" value="Genomic_DNA"/>
</dbReference>
<accession>A0ABC8RB98</accession>
<evidence type="ECO:0000313" key="5">
    <source>
        <dbReference type="EMBL" id="CAK9142251.1"/>
    </source>
</evidence>
<feature type="compositionally biased region" description="Polar residues" evidence="4">
    <location>
        <begin position="40"/>
        <end position="54"/>
    </location>
</feature>
<evidence type="ECO:0000256" key="1">
    <source>
        <dbReference type="ARBA" id="ARBA00005921"/>
    </source>
</evidence>
<protein>
    <recommendedName>
        <fullName evidence="7">Filament-like plant protein</fullName>
    </recommendedName>
</protein>
<keyword evidence="2 3" id="KW-0175">Coiled coil</keyword>
<dbReference type="AlphaFoldDB" id="A0ABC8RB98"/>